<feature type="transmembrane region" description="Helical" evidence="2">
    <location>
        <begin position="276"/>
        <end position="293"/>
    </location>
</feature>
<dbReference type="EMBL" id="JADEWZ010000013">
    <property type="protein sequence ID" value="MBE9116276.1"/>
    <property type="molecule type" value="Genomic_DNA"/>
</dbReference>
<gene>
    <name evidence="4" type="ORF">IQ249_10245</name>
</gene>
<dbReference type="InterPro" id="IPR013694">
    <property type="entry name" value="VIT"/>
</dbReference>
<feature type="transmembrane region" description="Helical" evidence="2">
    <location>
        <begin position="223"/>
        <end position="256"/>
    </location>
</feature>
<comment type="caution">
    <text evidence="4">The sequence shown here is derived from an EMBL/GenBank/DDBJ whole genome shotgun (WGS) entry which is preliminary data.</text>
</comment>
<feature type="transmembrane region" description="Helical" evidence="2">
    <location>
        <begin position="12"/>
        <end position="32"/>
    </location>
</feature>
<evidence type="ECO:0000256" key="1">
    <source>
        <dbReference type="SAM" id="Coils"/>
    </source>
</evidence>
<keyword evidence="2" id="KW-1133">Transmembrane helix</keyword>
<sequence length="962" mass="108141">MKTQKLFLHLAYYSIFWIWNLTFLLVVWVGIFPHIAIPLTQAIIAGEIEGEILVPLVGLIGTPTICTIIGAIRFRDRALELMRLFYGVEAPLLLLCLVRLFVLRELTPASLLIVGTVFACIAAFLVELLWGYSHQSSVISQQSSVNQARYIPPLRFHPTSPASHFPRLLSWLQVALHGLMLFVGLYAGVVLLFYAVPVAAALLEEFFSFRWINGFLWEIRNSLWSAFWYIPIASILFTGSVSLFIAMPSALAGLFVHSGQRILRLFSAQYGRSRTAIISLGVVTAWIGLFLVLQNQPQTHAFKLLENPPQTDSERQELLEKSDTIRKGLVNAYLSSYRYLGTWDESNQIRTMYKYTFNLPEPALEVLQASYNQLISPFLYQGDRADEKKAQNLYAQFFDTPLQKRDRAAVLHALKSTAILDDAKAGVLNINQEKVWLQQQAVNITERGDWADVELHEVYRNKTIDVEEIFYSFSLPESAVLTGVWLGDTDDLNKRFPFRISPRGAAQKVYNSQVNRPRPVDPALLEQVGPRQYRLRAFPIPPKLQSRERRNNTTRPTELHLWLTYKVMRQGKGWSLPVLAEKRNIFWTEKTERLRNGKKVKGFEGDWLEASIPATQQPPTQHQVTLDGYQIAAKPLAEGDYAFPENQHFAVILDTSRSMGNHRKDTIKIVNWLKKRGFADNRFANNDADLYLSASTGKEPERIDDLSTFKPKKVAFYGTLQLKDMLRQFAQLKGNTAYDGIILVSDEGSYELSKDKGDVPAMSAPLWVVHLGKPAAAYDDKTLKAIQDSGGGVATDLEGVLQRMATTAKLQNTQAATIASVVDGYKWSVEKAEGDATSQTGFEPLAARMLVRQLSRETDGTQVAQLDAIHAIAKRHKIVTPYSSAIVLVNDEQRKLLAEAEADADRFDRKVEDGNEQLNKPNSPLNATGVPEPGSLIGLGAIALFLVANRTLSNKHRSKVRR</sequence>
<dbReference type="InterPro" id="IPR014270">
    <property type="entry name" value="PEP-CTERM_IMP"/>
</dbReference>
<reference evidence="4" key="1">
    <citation type="submission" date="2020-10" db="EMBL/GenBank/DDBJ databases">
        <authorList>
            <person name="Castelo-Branco R."/>
            <person name="Eusebio N."/>
            <person name="Adriana R."/>
            <person name="Vieira A."/>
            <person name="Brugerolle De Fraissinette N."/>
            <person name="Rezende De Castro R."/>
            <person name="Schneider M.P."/>
            <person name="Vasconcelos V."/>
            <person name="Leao P.N."/>
        </authorList>
    </citation>
    <scope>NUCLEOTIDE SEQUENCE</scope>
    <source>
        <strain evidence="4">LEGE 07157</strain>
    </source>
</reference>
<evidence type="ECO:0000313" key="5">
    <source>
        <dbReference type="Proteomes" id="UP000654482"/>
    </source>
</evidence>
<feature type="domain" description="VIT" evidence="3">
    <location>
        <begin position="421"/>
        <end position="554"/>
    </location>
</feature>
<organism evidence="4 5">
    <name type="scientific">Lusitaniella coriacea LEGE 07157</name>
    <dbReference type="NCBI Taxonomy" id="945747"/>
    <lineage>
        <taxon>Bacteria</taxon>
        <taxon>Bacillati</taxon>
        <taxon>Cyanobacteriota</taxon>
        <taxon>Cyanophyceae</taxon>
        <taxon>Spirulinales</taxon>
        <taxon>Lusitaniellaceae</taxon>
        <taxon>Lusitaniella</taxon>
    </lineage>
</organism>
<name>A0A8J7DYU8_9CYAN</name>
<keyword evidence="2" id="KW-0812">Transmembrane</keyword>
<feature type="transmembrane region" description="Helical" evidence="2">
    <location>
        <begin position="84"/>
        <end position="103"/>
    </location>
</feature>
<dbReference type="AlphaFoldDB" id="A0A8J7DYU8"/>
<keyword evidence="2" id="KW-0472">Membrane</keyword>
<feature type="transmembrane region" description="Helical" evidence="2">
    <location>
        <begin position="174"/>
        <end position="203"/>
    </location>
</feature>
<feature type="transmembrane region" description="Helical" evidence="2">
    <location>
        <begin position="52"/>
        <end position="72"/>
    </location>
</feature>
<evidence type="ECO:0000313" key="4">
    <source>
        <dbReference type="EMBL" id="MBE9116276.1"/>
    </source>
</evidence>
<evidence type="ECO:0000259" key="3">
    <source>
        <dbReference type="PROSITE" id="PS51468"/>
    </source>
</evidence>
<dbReference type="InterPro" id="IPR013424">
    <property type="entry name" value="Ice-binding_C"/>
</dbReference>
<evidence type="ECO:0000256" key="2">
    <source>
        <dbReference type="SAM" id="Phobius"/>
    </source>
</evidence>
<accession>A0A8J7DYU8</accession>
<keyword evidence="5" id="KW-1185">Reference proteome</keyword>
<proteinExistence type="predicted"/>
<dbReference type="Pfam" id="PF08487">
    <property type="entry name" value="VIT"/>
    <property type="match status" value="1"/>
</dbReference>
<dbReference type="PROSITE" id="PS51468">
    <property type="entry name" value="VIT"/>
    <property type="match status" value="1"/>
</dbReference>
<keyword evidence="1" id="KW-0175">Coiled coil</keyword>
<dbReference type="Proteomes" id="UP000654482">
    <property type="component" value="Unassembled WGS sequence"/>
</dbReference>
<dbReference type="NCBIfam" id="TIGR02921">
    <property type="entry name" value="PEP_integral"/>
    <property type="match status" value="1"/>
</dbReference>
<feature type="transmembrane region" description="Helical" evidence="2">
    <location>
        <begin position="109"/>
        <end position="130"/>
    </location>
</feature>
<feature type="coiled-coil region" evidence="1">
    <location>
        <begin position="890"/>
        <end position="917"/>
    </location>
</feature>
<dbReference type="RefSeq" id="WP_194029375.1">
    <property type="nucleotide sequence ID" value="NZ_JADEWZ010000013.1"/>
</dbReference>
<dbReference type="NCBIfam" id="TIGR02595">
    <property type="entry name" value="PEP_CTERM"/>
    <property type="match status" value="1"/>
</dbReference>
<protein>
    <submittedName>
        <fullName evidence="4">TIGR02921 family PEP-CTERM protein</fullName>
    </submittedName>
</protein>